<dbReference type="EMBL" id="GBBM01006953">
    <property type="protein sequence ID" value="JAC28465.1"/>
    <property type="molecule type" value="mRNA"/>
</dbReference>
<keyword evidence="2" id="KW-0560">Oxidoreductase</keyword>
<dbReference type="Gene3D" id="3.40.30.10">
    <property type="entry name" value="Glutaredoxin"/>
    <property type="match status" value="1"/>
</dbReference>
<dbReference type="InterPro" id="IPR036249">
    <property type="entry name" value="Thioredoxin-like_sf"/>
</dbReference>
<keyword evidence="2" id="KW-0575">Peroxidase</keyword>
<organism evidence="2">
    <name type="scientific">Amblyomma triste</name>
    <name type="common">Neotropical tick</name>
    <dbReference type="NCBI Taxonomy" id="251400"/>
    <lineage>
        <taxon>Eukaryota</taxon>
        <taxon>Metazoa</taxon>
        <taxon>Ecdysozoa</taxon>
        <taxon>Arthropoda</taxon>
        <taxon>Chelicerata</taxon>
        <taxon>Arachnida</taxon>
        <taxon>Acari</taxon>
        <taxon>Parasitiformes</taxon>
        <taxon>Ixodida</taxon>
        <taxon>Ixodoidea</taxon>
        <taxon>Ixodidae</taxon>
        <taxon>Amblyomminae</taxon>
        <taxon>Amblyomma</taxon>
    </lineage>
</organism>
<evidence type="ECO:0000313" key="2">
    <source>
        <dbReference type="EMBL" id="JAC28465.1"/>
    </source>
</evidence>
<sequence length="68" mass="7382">MLTRLLLALMCAAAGTAGAQPRKADCYRRVGPAGELYNFQVPDILGKCNVTLDQYRGHVLLVVNVATY</sequence>
<proteinExistence type="evidence at transcript level"/>
<dbReference type="SUPFAM" id="SSF52833">
    <property type="entry name" value="Thioredoxin-like"/>
    <property type="match status" value="1"/>
</dbReference>
<feature type="signal peptide" evidence="1">
    <location>
        <begin position="1"/>
        <end position="18"/>
    </location>
</feature>
<name>A0A023G6J2_AMBTT</name>
<feature type="chain" id="PRO_5001518302" evidence="1">
    <location>
        <begin position="19"/>
        <end position="68"/>
    </location>
</feature>
<accession>A0A023G6J2</accession>
<protein>
    <submittedName>
        <fullName evidence="2">Putative glutathione peroxidase</fullName>
    </submittedName>
</protein>
<dbReference type="GO" id="GO:0004601">
    <property type="term" value="F:peroxidase activity"/>
    <property type="evidence" value="ECO:0007669"/>
    <property type="project" value="UniProtKB-KW"/>
</dbReference>
<keyword evidence="1" id="KW-0732">Signal</keyword>
<evidence type="ECO:0000256" key="1">
    <source>
        <dbReference type="SAM" id="SignalP"/>
    </source>
</evidence>
<reference evidence="2" key="1">
    <citation type="submission" date="2014-03" db="EMBL/GenBank/DDBJ databases">
        <title>The sialotranscriptome of Amblyomma triste, Amblyomma parvum and Amblyomma cajennense ticks, uncovered by 454-based RNA-seq.</title>
        <authorList>
            <person name="Garcia G.R."/>
            <person name="Gardinassi L.G."/>
            <person name="Ribeiro J.M."/>
            <person name="Anatriello E."/>
            <person name="Ferreira B.R."/>
            <person name="Moreira H.N."/>
            <person name="Mafra C."/>
            <person name="Olegario M.M."/>
            <person name="Szabo P.J."/>
            <person name="Miranda-Santos I.K."/>
            <person name="Maruyama S.R."/>
        </authorList>
    </citation>
    <scope>NUCLEOTIDE SEQUENCE</scope>
    <source>
        <strain evidence="2">Mato Grasso do Sul</strain>
        <tissue evidence="2">Salivary glands</tissue>
    </source>
</reference>
<dbReference type="AlphaFoldDB" id="A0A023G6J2"/>